<keyword evidence="2" id="KW-1185">Reference proteome</keyword>
<comment type="caution">
    <text evidence="1">The sequence shown here is derived from an EMBL/GenBank/DDBJ whole genome shotgun (WGS) entry which is preliminary data.</text>
</comment>
<protein>
    <submittedName>
        <fullName evidence="1">Uncharacterized protein</fullName>
    </submittedName>
</protein>
<accession>A0ACC0GEC2</accession>
<dbReference type="EMBL" id="CM045767">
    <property type="protein sequence ID" value="KAI7998807.1"/>
    <property type="molecule type" value="Genomic_DNA"/>
</dbReference>
<gene>
    <name evidence="1" type="ORF">LOK49_LG10G01783</name>
</gene>
<dbReference type="Proteomes" id="UP001060215">
    <property type="component" value="Chromosome 10"/>
</dbReference>
<proteinExistence type="predicted"/>
<evidence type="ECO:0000313" key="1">
    <source>
        <dbReference type="EMBL" id="KAI7998807.1"/>
    </source>
</evidence>
<name>A0ACC0GEC2_9ERIC</name>
<sequence>MEARRNASLTLIPSNLLTNSKSFSTMRERKGKSLDPSPPKPVFFALRFERLKFGQQQDPKVPSIVLTVIAECTKQEATSNAQ</sequence>
<reference evidence="1 2" key="1">
    <citation type="journal article" date="2022" name="Plant J.">
        <title>Chromosome-level genome of Camellia lanceoleosa provides a valuable resource for understanding genome evolution and self-incompatibility.</title>
        <authorList>
            <person name="Gong W."/>
            <person name="Xiao S."/>
            <person name="Wang L."/>
            <person name="Liao Z."/>
            <person name="Chang Y."/>
            <person name="Mo W."/>
            <person name="Hu G."/>
            <person name="Li W."/>
            <person name="Zhao G."/>
            <person name="Zhu H."/>
            <person name="Hu X."/>
            <person name="Ji K."/>
            <person name="Xiang X."/>
            <person name="Song Q."/>
            <person name="Yuan D."/>
            <person name="Jin S."/>
            <person name="Zhang L."/>
        </authorList>
    </citation>
    <scope>NUCLEOTIDE SEQUENCE [LARGE SCALE GENOMIC DNA]</scope>
    <source>
        <strain evidence="1">SQ_2022a</strain>
    </source>
</reference>
<organism evidence="1 2">
    <name type="scientific">Camellia lanceoleosa</name>
    <dbReference type="NCBI Taxonomy" id="1840588"/>
    <lineage>
        <taxon>Eukaryota</taxon>
        <taxon>Viridiplantae</taxon>
        <taxon>Streptophyta</taxon>
        <taxon>Embryophyta</taxon>
        <taxon>Tracheophyta</taxon>
        <taxon>Spermatophyta</taxon>
        <taxon>Magnoliopsida</taxon>
        <taxon>eudicotyledons</taxon>
        <taxon>Gunneridae</taxon>
        <taxon>Pentapetalae</taxon>
        <taxon>asterids</taxon>
        <taxon>Ericales</taxon>
        <taxon>Theaceae</taxon>
        <taxon>Camellia</taxon>
    </lineage>
</organism>
<evidence type="ECO:0000313" key="2">
    <source>
        <dbReference type="Proteomes" id="UP001060215"/>
    </source>
</evidence>